<evidence type="ECO:0000313" key="1">
    <source>
        <dbReference type="EMBL" id="KAI4381907.1"/>
    </source>
</evidence>
<dbReference type="Proteomes" id="UP001057402">
    <property type="component" value="Chromosome 3"/>
</dbReference>
<gene>
    <name evidence="1" type="ORF">MLD38_007927</name>
</gene>
<accession>A0ACB9S185</accession>
<organism evidence="1 2">
    <name type="scientific">Melastoma candidum</name>
    <dbReference type="NCBI Taxonomy" id="119954"/>
    <lineage>
        <taxon>Eukaryota</taxon>
        <taxon>Viridiplantae</taxon>
        <taxon>Streptophyta</taxon>
        <taxon>Embryophyta</taxon>
        <taxon>Tracheophyta</taxon>
        <taxon>Spermatophyta</taxon>
        <taxon>Magnoliopsida</taxon>
        <taxon>eudicotyledons</taxon>
        <taxon>Gunneridae</taxon>
        <taxon>Pentapetalae</taxon>
        <taxon>rosids</taxon>
        <taxon>malvids</taxon>
        <taxon>Myrtales</taxon>
        <taxon>Melastomataceae</taxon>
        <taxon>Melastomatoideae</taxon>
        <taxon>Melastomateae</taxon>
        <taxon>Melastoma</taxon>
    </lineage>
</organism>
<protein>
    <submittedName>
        <fullName evidence="1">Uncharacterized protein</fullName>
    </submittedName>
</protein>
<reference evidence="2" key="1">
    <citation type="journal article" date="2023" name="Front. Plant Sci.">
        <title>Chromosomal-level genome assembly of Melastoma candidum provides insights into trichome evolution.</title>
        <authorList>
            <person name="Zhong Y."/>
            <person name="Wu W."/>
            <person name="Sun C."/>
            <person name="Zou P."/>
            <person name="Liu Y."/>
            <person name="Dai S."/>
            <person name="Zhou R."/>
        </authorList>
    </citation>
    <scope>NUCLEOTIDE SEQUENCE [LARGE SCALE GENOMIC DNA]</scope>
</reference>
<evidence type="ECO:0000313" key="2">
    <source>
        <dbReference type="Proteomes" id="UP001057402"/>
    </source>
</evidence>
<name>A0ACB9S185_9MYRT</name>
<keyword evidence="2" id="KW-1185">Reference proteome</keyword>
<proteinExistence type="predicted"/>
<dbReference type="EMBL" id="CM042882">
    <property type="protein sequence ID" value="KAI4381907.1"/>
    <property type="molecule type" value="Genomic_DNA"/>
</dbReference>
<comment type="caution">
    <text evidence="1">The sequence shown here is derived from an EMBL/GenBank/DDBJ whole genome shotgun (WGS) entry which is preliminary data.</text>
</comment>
<sequence length="222" mass="23991">MVTGQDQKMATLDLSLPQDQTAAKTVVNGVDGSLENAPSDTHRFSDIVLWQKIDMVTIILRLLCMASSVMALSFMVTAHEASNLILYGFQIPVQSKWSYSSSFQYLVGVSAAVAAHSLLQLLIFIPRLLRKSSVMPPESFLWLLFAADQVFAYILTSAGSAASGVTNVNRTGINHTPLPNFCKPLQGFCDHVTISIAFTFLGCISLAASAVLDVICLSKSID</sequence>